<dbReference type="AlphaFoldDB" id="A0A9D1JGA5"/>
<reference evidence="3" key="1">
    <citation type="submission" date="2020-10" db="EMBL/GenBank/DDBJ databases">
        <authorList>
            <person name="Gilroy R."/>
        </authorList>
    </citation>
    <scope>NUCLEOTIDE SEQUENCE</scope>
    <source>
        <strain evidence="3">ChiSxjej1B13-7041</strain>
    </source>
</reference>
<evidence type="ECO:0000313" key="4">
    <source>
        <dbReference type="Proteomes" id="UP000886841"/>
    </source>
</evidence>
<proteinExistence type="predicted"/>
<evidence type="ECO:0000256" key="2">
    <source>
        <dbReference type="SAM" id="Phobius"/>
    </source>
</evidence>
<organism evidence="3 4">
    <name type="scientific">Candidatus Egerieimonas intestinavium</name>
    <dbReference type="NCBI Taxonomy" id="2840777"/>
    <lineage>
        <taxon>Bacteria</taxon>
        <taxon>Bacillati</taxon>
        <taxon>Bacillota</taxon>
        <taxon>Clostridia</taxon>
        <taxon>Lachnospirales</taxon>
        <taxon>Lachnospiraceae</taxon>
        <taxon>Lachnospiraceae incertae sedis</taxon>
        <taxon>Candidatus Egerieimonas</taxon>
    </lineage>
</organism>
<reference evidence="3" key="2">
    <citation type="journal article" date="2021" name="PeerJ">
        <title>Extensive microbial diversity within the chicken gut microbiome revealed by metagenomics and culture.</title>
        <authorList>
            <person name="Gilroy R."/>
            <person name="Ravi A."/>
            <person name="Getino M."/>
            <person name="Pursley I."/>
            <person name="Horton D.L."/>
            <person name="Alikhan N.F."/>
            <person name="Baker D."/>
            <person name="Gharbi K."/>
            <person name="Hall N."/>
            <person name="Watson M."/>
            <person name="Adriaenssens E.M."/>
            <person name="Foster-Nyarko E."/>
            <person name="Jarju S."/>
            <person name="Secka A."/>
            <person name="Antonio M."/>
            <person name="Oren A."/>
            <person name="Chaudhuri R.R."/>
            <person name="La Ragione R."/>
            <person name="Hildebrand F."/>
            <person name="Pallen M.J."/>
        </authorList>
    </citation>
    <scope>NUCLEOTIDE SEQUENCE</scope>
    <source>
        <strain evidence="3">ChiSxjej1B13-7041</strain>
    </source>
</reference>
<keyword evidence="2" id="KW-0472">Membrane</keyword>
<evidence type="ECO:0000313" key="3">
    <source>
        <dbReference type="EMBL" id="HIR93580.1"/>
    </source>
</evidence>
<dbReference type="Proteomes" id="UP000886841">
    <property type="component" value="Unassembled WGS sequence"/>
</dbReference>
<feature type="transmembrane region" description="Helical" evidence="2">
    <location>
        <begin position="70"/>
        <end position="90"/>
    </location>
</feature>
<protein>
    <submittedName>
        <fullName evidence="3">Uncharacterized protein</fullName>
    </submittedName>
</protein>
<feature type="region of interest" description="Disordered" evidence="1">
    <location>
        <begin position="278"/>
        <end position="301"/>
    </location>
</feature>
<keyword evidence="2" id="KW-0812">Transmembrane</keyword>
<feature type="transmembrane region" description="Helical" evidence="2">
    <location>
        <begin position="46"/>
        <end position="63"/>
    </location>
</feature>
<accession>A0A9D1JGA5</accession>
<keyword evidence="2" id="KW-1133">Transmembrane helix</keyword>
<sequence length="550" mass="61049">MRKKAGRTAASVILFLGGAALGALELLYRWKVVPAGVTWLYPWMEPLDIGLTVGCFGAAWLMWMKRRLALRAALAAVIFFAAFGLAWLLLGGGSSKVLRSPEGTHTLVLEQGSSGAQISRIYRGLMKRPRQELEDKGDGQVKVQWLAEDVCAFTYLNGEGLTCQYLETMGDRGEGISYLDPLTAMGGVWGSADGTTVTLEGGEVVVTVQGETKVYQSEDCQRFGTLALTLCEKGFPRWSLVMNEDCQLNRDDRIAQGGTLTLCPVSLEETEPLLLEARDQRQPYGEDTLSGSETQPEETQEELEQRIVEKMQGLAAKNQPFPWDSDGIFYVAAEDPEEFWNVRTALRTYLESGRVSGVDVRAQIDSIQRIAGDDSDGLYQVRFTELCISPGNQGGGPQGEKGQMTYRIRMMKTAGGYCACIFHANEDGSWGLSGESGEEQSFSDQEEYHFFLSGEYDTTYMYVNRRDPSQGMEAVYREMLAGDYPEAVAGEYDGMPCMDLAGDGTEYLLYDGISEDYQSYCYQRILLEDTELRGSSRMRVEESYQTPIIP</sequence>
<comment type="caution">
    <text evidence="3">The sequence shown here is derived from an EMBL/GenBank/DDBJ whole genome shotgun (WGS) entry which is preliminary data.</text>
</comment>
<evidence type="ECO:0000256" key="1">
    <source>
        <dbReference type="SAM" id="MobiDB-lite"/>
    </source>
</evidence>
<gene>
    <name evidence="3" type="ORF">IAB98_09210</name>
</gene>
<name>A0A9D1JGA5_9FIRM</name>
<dbReference type="EMBL" id="DVHU01000082">
    <property type="protein sequence ID" value="HIR93580.1"/>
    <property type="molecule type" value="Genomic_DNA"/>
</dbReference>